<name>A0A1D3SI28_PLABE</name>
<reference evidence="3 4" key="1">
    <citation type="submission" date="2016-08" db="EMBL/GenBank/DDBJ databases">
        <authorList>
            <consortium name="Pathogen Informatics"/>
        </authorList>
    </citation>
    <scope>NUCLEOTIDE SEQUENCE [LARGE SCALE GENOMIC DNA]</scope>
    <source>
        <strain evidence="3 4">SP11 RLL</strain>
    </source>
</reference>
<evidence type="ECO:0000256" key="1">
    <source>
        <dbReference type="SAM" id="Coils"/>
    </source>
</evidence>
<feature type="region of interest" description="Disordered" evidence="2">
    <location>
        <begin position="1"/>
        <end position="127"/>
    </location>
</feature>
<organism evidence="3 4">
    <name type="scientific">Plasmodium berghei</name>
    <dbReference type="NCBI Taxonomy" id="5821"/>
    <lineage>
        <taxon>Eukaryota</taxon>
        <taxon>Sar</taxon>
        <taxon>Alveolata</taxon>
        <taxon>Apicomplexa</taxon>
        <taxon>Aconoidasida</taxon>
        <taxon>Haemosporida</taxon>
        <taxon>Plasmodiidae</taxon>
        <taxon>Plasmodium</taxon>
        <taxon>Plasmodium (Vinckeia)</taxon>
    </lineage>
</organism>
<proteinExistence type="predicted"/>
<feature type="compositionally biased region" description="Basic and acidic residues" evidence="2">
    <location>
        <begin position="102"/>
        <end position="118"/>
    </location>
</feature>
<keyword evidence="1" id="KW-0175">Coiled coil</keyword>
<evidence type="ECO:0000313" key="4">
    <source>
        <dbReference type="Proteomes" id="UP000219974"/>
    </source>
</evidence>
<dbReference type="EMBL" id="LT608278">
    <property type="protein sequence ID" value="SCO63088.1"/>
    <property type="molecule type" value="Genomic_DNA"/>
</dbReference>
<feature type="compositionally biased region" description="Basic and acidic residues" evidence="2">
    <location>
        <begin position="16"/>
        <end position="29"/>
    </location>
</feature>
<dbReference type="VEuPathDB" id="PlasmoDB:PBANKA_1461600"/>
<feature type="compositionally biased region" description="Low complexity" evidence="2">
    <location>
        <begin position="78"/>
        <end position="87"/>
    </location>
</feature>
<feature type="compositionally biased region" description="Polar residues" evidence="2">
    <location>
        <begin position="141"/>
        <end position="151"/>
    </location>
</feature>
<accession>A0A1D3SI28</accession>
<feature type="compositionally biased region" description="Basic and acidic residues" evidence="2">
    <location>
        <begin position="152"/>
        <end position="164"/>
    </location>
</feature>
<feature type="compositionally biased region" description="Acidic residues" evidence="2">
    <location>
        <begin position="349"/>
        <end position="370"/>
    </location>
</feature>
<feature type="compositionally biased region" description="Polar residues" evidence="2">
    <location>
        <begin position="413"/>
        <end position="422"/>
    </location>
</feature>
<feature type="region of interest" description="Disordered" evidence="2">
    <location>
        <begin position="139"/>
        <end position="171"/>
    </location>
</feature>
<feature type="compositionally biased region" description="Polar residues" evidence="2">
    <location>
        <begin position="382"/>
        <end position="392"/>
    </location>
</feature>
<feature type="region of interest" description="Disordered" evidence="2">
    <location>
        <begin position="224"/>
        <end position="422"/>
    </location>
</feature>
<feature type="region of interest" description="Disordered" evidence="2">
    <location>
        <begin position="1245"/>
        <end position="1286"/>
    </location>
</feature>
<protein>
    <submittedName>
        <fullName evidence="3">Uncharacterized protein</fullName>
    </submittedName>
</protein>
<feature type="compositionally biased region" description="Basic and acidic residues" evidence="2">
    <location>
        <begin position="54"/>
        <end position="70"/>
    </location>
</feature>
<dbReference type="Proteomes" id="UP000219974">
    <property type="component" value="Chromosome 14"/>
</dbReference>
<feature type="coiled-coil region" evidence="1">
    <location>
        <begin position="831"/>
        <end position="861"/>
    </location>
</feature>
<evidence type="ECO:0000313" key="3">
    <source>
        <dbReference type="EMBL" id="SCO63088.1"/>
    </source>
</evidence>
<evidence type="ECO:0000256" key="2">
    <source>
        <dbReference type="SAM" id="MobiDB-lite"/>
    </source>
</evidence>
<feature type="compositionally biased region" description="Basic residues" evidence="2">
    <location>
        <begin position="330"/>
        <end position="343"/>
    </location>
</feature>
<feature type="region of interest" description="Disordered" evidence="2">
    <location>
        <begin position="1411"/>
        <end position="1436"/>
    </location>
</feature>
<gene>
    <name evidence="3" type="ORF">PBSP11RLL_000478600</name>
</gene>
<feature type="compositionally biased region" description="Basic and acidic residues" evidence="2">
    <location>
        <begin position="279"/>
        <end position="302"/>
    </location>
</feature>
<feature type="compositionally biased region" description="Low complexity" evidence="2">
    <location>
        <begin position="1249"/>
        <end position="1286"/>
    </location>
</feature>
<sequence>MKAQQKRNIKNINTNNKDDKNIINFEKKTHSNSSENNDTRHNKPSRIGGSNELLNKKNFEKDYKIDENMKSKSGSEINTKSKMNNMKNTEKKQNSRNITDSNIRDNIKINKNEKENIDKSNSNDLKKNKKVLNNKIKNLRHSYSNNSSNITKKSDNLNKKDKDTISIGSDNDMNEYSEAITTGNNLKRSNSLIKNVKKKNNNFSNSLNNKNLSKDGLDDIVSEEDSDEDFKNLKNKNNKNMNGKNTNDKNVNDSDDNNSNESMSYNLKKKNRLSSYDSETLKKQSKKNKDLSESSNKKEGIKKGLLNNKKNAKGKNENDYSTSEDDTNKKNKNKKSGNMKNKGKTIIENENEEEEEEEEEDDEEEEEEDEGYKRNRLRKSNSIKNIKNGISRNSKFIKKKNNIKPNKEKCVPNNKSGKSQIKNVKNEEEYSYFDEYIYSNKERKAILEEKERKRQIKEGYIKKMKLNKYADDESIEFINNPNYIMILLFLTIYKNIIKIEWNFKDIDEMFQNKENTEFGRNLILKLFFFLGRYFNSKSVFMYKYISRIFQDKQNALVKVVNFNELFPILNENQNYKNSSGGNSKKRKDKRGKKNKNLIKTDEIFDELAENEDHIDEANEFDEDVLTHEEEFEESENDVENDKTFSEIEKDNNVVKDENQLNKKEDDVNCKGLFNLEQNIKNELSNNVESKAEIVTEHMIKDEEKCGEEKDEIKDETGLSKKLFLEWSDLNTISKLRIIRMLLNLVLCESNNLKKMVLSENIDFNNGYLGKINTDKYWFIFNDTIDIEFKLYVEKEEQGIFEFVCDNDDVLYTLGYNMLKHANTKPMGDIIIEKYNKICREKRNRNRILKQQKKLYDDLNNEQLLYASKKRQHKQVEHFSFDNDKMRKKKNENMISNPYSLQKNSYQKNDRSHRLATRNAQKENIEDFENWKNGENTNISNVLEMGENDMNDEKFVELNNMIDNNDNNNQNGNMNNINNPNVDVVVKVPLKRGRKKKSEKKKRGRKKKIVIEEGMDPNNPLKNEIKKIIKVKRAPYTKRAIKPVVSIKYGTRSNSLTKYETEQMQFSMFDMNNHHALQNDEFYKNNNINNSKFFNPNIHLNNFYNPNISGPYNMHNNIINMRNQKTNTPNNYNFPYIYNPPIYNQYYMYNGSMYMYNAGMNSNSINNPNGLKDEKNESGYTNDTTIGINIRNGIMPTGLNSGMNGIGNSNKNGKVNNINENTNDLGNITNSGMKINGLIQNGSELSGIQNMGNMNRGNNDNNSNNIDSNNNNNNNNNNKNNENENNINYNDSINKYNSFMPNRNNNPVNNINDHHIYNTMYNLKLPYVNNDIMNYNYNLANYQNFNYDKMNKNMFKRYPNFIPNNFPQYNNMNMYPGFNSYTMNYQSGQGSQILKNNFTNETSEFVEMNENNLNTTTTNNNNSNNDSGNNDNNNNDIVNGLENISKINESSNLNRIGNTTNSVNVGTIPDINNKENDLKNVSNELMNNDDKLCGDLQTILNRNESSNKCDYALNKNKLNNENGKIGDQNIIISNDLVNNEIGLSMENGSKNVDGNEI</sequence>